<dbReference type="RefSeq" id="WP_117177460.1">
    <property type="nucleotide sequence ID" value="NZ_QFZK01000006.1"/>
</dbReference>
<keyword evidence="2" id="KW-1185">Reference proteome</keyword>
<dbReference type="EMBL" id="QFZK01000006">
    <property type="protein sequence ID" value="RFO96728.1"/>
    <property type="molecule type" value="Genomic_DNA"/>
</dbReference>
<dbReference type="AlphaFoldDB" id="A0A3E1RBJ3"/>
<dbReference type="Proteomes" id="UP000260665">
    <property type="component" value="Unassembled WGS sequence"/>
</dbReference>
<organism evidence="1 2">
    <name type="scientific">Rhodoferax lacus</name>
    <dbReference type="NCBI Taxonomy" id="2184758"/>
    <lineage>
        <taxon>Bacteria</taxon>
        <taxon>Pseudomonadati</taxon>
        <taxon>Pseudomonadota</taxon>
        <taxon>Betaproteobacteria</taxon>
        <taxon>Burkholderiales</taxon>
        <taxon>Comamonadaceae</taxon>
        <taxon>Rhodoferax</taxon>
    </lineage>
</organism>
<dbReference type="OrthoDB" id="8913124at2"/>
<evidence type="ECO:0000313" key="2">
    <source>
        <dbReference type="Proteomes" id="UP000260665"/>
    </source>
</evidence>
<comment type="caution">
    <text evidence="1">The sequence shown here is derived from an EMBL/GenBank/DDBJ whole genome shotgun (WGS) entry which is preliminary data.</text>
</comment>
<proteinExistence type="predicted"/>
<evidence type="ECO:0000313" key="1">
    <source>
        <dbReference type="EMBL" id="RFO96728.1"/>
    </source>
</evidence>
<gene>
    <name evidence="1" type="ORF">DIC66_11985</name>
</gene>
<accession>A0A3E1RBJ3</accession>
<protein>
    <submittedName>
        <fullName evidence="1">Uncharacterized protein</fullName>
    </submittedName>
</protein>
<sequence>MSSSSVLNLNTLPANQGPSIGAALGEVAVAFKHLASALVRNTFSPAADASPVQTAYQEAEALRSYAADIQSQDPDFAQDLFAAADRHEIEAAAAATVH</sequence>
<name>A0A3E1RBJ3_9BURK</name>
<reference evidence="1 2" key="1">
    <citation type="submission" date="2018-05" db="EMBL/GenBank/DDBJ databases">
        <title>Rhodoferax soyangensis sp.nov., isolated from an oligotrophic freshwater lake.</title>
        <authorList>
            <person name="Park M."/>
        </authorList>
    </citation>
    <scope>NUCLEOTIDE SEQUENCE [LARGE SCALE GENOMIC DNA]</scope>
    <source>
        <strain evidence="1 2">IMCC26218</strain>
    </source>
</reference>